<organism evidence="1 2">
    <name type="scientific">Bacteroides caccae</name>
    <dbReference type="NCBI Taxonomy" id="47678"/>
    <lineage>
        <taxon>Bacteria</taxon>
        <taxon>Pseudomonadati</taxon>
        <taxon>Bacteroidota</taxon>
        <taxon>Bacteroidia</taxon>
        <taxon>Bacteroidales</taxon>
        <taxon>Bacteroidaceae</taxon>
        <taxon>Bacteroides</taxon>
    </lineage>
</organism>
<protein>
    <submittedName>
        <fullName evidence="1">Uncharacterized protein</fullName>
    </submittedName>
</protein>
<dbReference type="Proteomes" id="UP000491168">
    <property type="component" value="Unassembled WGS sequence"/>
</dbReference>
<proteinExistence type="predicted"/>
<sequence>MDGIKHSRRFAELEALMGSYFRHHLVPVMTQTQSYLTEKQGEEMKAYSTSLGGILGMMASAGQPLADPYQTLKVTGEWNSKTTEDYIGMCKDRILSSEEMQHDLAYMAGQWRDAVVKEVGRERYDKLSQELGCDLAYAFVDYRVEQLMIDQLVKERMPKSSADYIIRKAAESSLLGLPQALGRSPLAEEIEKRGEAAYRPSKLEKGAGWVLGASADTVMLGGTGSWTAVARFIGADTAISAVADHFGKEETQPPSTEECISKGVFGSDSNVFDGFRKEAASIPGKENTALVAANGELQKKIPIVTFDFMDWWKTDNRNMPWREETAEEKRKRVKRYKDVPMVIAPGQEEAYLQDMERRKAETEEQTGQESEQREKEVQVFTVSTEKTVREDPSGQEAQTIQTNENGWDGLTRFLGLEGFGEVMSNPGSVLAMLPDMLLGIFTGKTQSLGLKDNLLPIASIVAGIFVKNPMLKMLLIGLGGANLLNKAGHEALGKERTERSRYAATADREVQYRSYPDEPLNPRIVNPALQGCTLVATIDRVPCTVQLTPAMADAYRAGALPLNTLANAVLAQSDKLRQMASQNYDNGQQETIVRTRGIQ</sequence>
<dbReference type="EMBL" id="VVYF01000007">
    <property type="protein sequence ID" value="KAA5492931.1"/>
    <property type="molecule type" value="Genomic_DNA"/>
</dbReference>
<reference evidence="1 2" key="1">
    <citation type="journal article" date="2019" name="Nat. Med.">
        <title>A library of human gut bacterial isolates paired with longitudinal multiomics data enables mechanistic microbiome research.</title>
        <authorList>
            <person name="Poyet M."/>
            <person name="Groussin M."/>
            <person name="Gibbons S.M."/>
            <person name="Avila-Pacheco J."/>
            <person name="Jiang X."/>
            <person name="Kearney S.M."/>
            <person name="Perrotta A.R."/>
            <person name="Berdy B."/>
            <person name="Zhao S."/>
            <person name="Lieberman T.D."/>
            <person name="Swanson P.K."/>
            <person name="Smith M."/>
            <person name="Roesemann S."/>
            <person name="Alexander J.E."/>
            <person name="Rich S.A."/>
            <person name="Livny J."/>
            <person name="Vlamakis H."/>
            <person name="Clish C."/>
            <person name="Bullock K."/>
            <person name="Deik A."/>
            <person name="Scott J."/>
            <person name="Pierce K.A."/>
            <person name="Xavier R.J."/>
            <person name="Alm E.J."/>
        </authorList>
    </citation>
    <scope>NUCLEOTIDE SEQUENCE [LARGE SCALE GENOMIC DNA]</scope>
    <source>
        <strain evidence="1 2">BIOML-A21</strain>
    </source>
</reference>
<evidence type="ECO:0000313" key="2">
    <source>
        <dbReference type="Proteomes" id="UP000491168"/>
    </source>
</evidence>
<evidence type="ECO:0000313" key="1">
    <source>
        <dbReference type="EMBL" id="KAA5492931.1"/>
    </source>
</evidence>
<dbReference type="AlphaFoldDB" id="A0A6A1K113"/>
<accession>A0A6A1K113</accession>
<comment type="caution">
    <text evidence="1">The sequence shown here is derived from an EMBL/GenBank/DDBJ whole genome shotgun (WGS) entry which is preliminary data.</text>
</comment>
<dbReference type="RefSeq" id="WP_149923571.1">
    <property type="nucleotide sequence ID" value="NZ_CAXSSI010000001.1"/>
</dbReference>
<gene>
    <name evidence="1" type="ORF">F2Y35_08610</name>
</gene>
<name>A0A6A1K113_9BACE</name>